<protein>
    <recommendedName>
        <fullName evidence="1">GCVT N-terminal domain-containing protein</fullName>
    </recommendedName>
</protein>
<dbReference type="Pfam" id="PF01571">
    <property type="entry name" value="GCV_T"/>
    <property type="match status" value="1"/>
</dbReference>
<evidence type="ECO:0000313" key="3">
    <source>
        <dbReference type="Proteomes" id="UP000815325"/>
    </source>
</evidence>
<dbReference type="Proteomes" id="UP000815325">
    <property type="component" value="Unassembled WGS sequence"/>
</dbReference>
<evidence type="ECO:0000313" key="2">
    <source>
        <dbReference type="EMBL" id="KAF5839808.1"/>
    </source>
</evidence>
<keyword evidence="3" id="KW-1185">Reference proteome</keyword>
<organism evidence="2 3">
    <name type="scientific">Dunaliella salina</name>
    <name type="common">Green alga</name>
    <name type="synonym">Protococcus salinus</name>
    <dbReference type="NCBI Taxonomy" id="3046"/>
    <lineage>
        <taxon>Eukaryota</taxon>
        <taxon>Viridiplantae</taxon>
        <taxon>Chlorophyta</taxon>
        <taxon>core chlorophytes</taxon>
        <taxon>Chlorophyceae</taxon>
        <taxon>CS clade</taxon>
        <taxon>Chlamydomonadales</taxon>
        <taxon>Dunaliellaceae</taxon>
        <taxon>Dunaliella</taxon>
    </lineage>
</organism>
<dbReference type="Gene3D" id="3.30.70.1400">
    <property type="entry name" value="Aminomethyltransferase beta-barrel domains"/>
    <property type="match status" value="1"/>
</dbReference>
<reference evidence="2" key="1">
    <citation type="submission" date="2017-08" db="EMBL/GenBank/DDBJ databases">
        <authorList>
            <person name="Polle J.E."/>
            <person name="Barry K."/>
            <person name="Cushman J."/>
            <person name="Schmutz J."/>
            <person name="Tran D."/>
            <person name="Hathwaick L.T."/>
            <person name="Yim W.C."/>
            <person name="Jenkins J."/>
            <person name="Mckie-Krisberg Z.M."/>
            <person name="Prochnik S."/>
            <person name="Lindquist E."/>
            <person name="Dockter R.B."/>
            <person name="Adam C."/>
            <person name="Molina H."/>
            <person name="Bunkerborg J."/>
            <person name="Jin E."/>
            <person name="Buchheim M."/>
            <person name="Magnuson J."/>
        </authorList>
    </citation>
    <scope>NUCLEOTIDE SEQUENCE</scope>
    <source>
        <strain evidence="2">CCAP 19/18</strain>
    </source>
</reference>
<gene>
    <name evidence="2" type="ORF">DUNSADRAFT_18571</name>
</gene>
<sequence>MQRASRHLLTATRALAQQAQVAGAGRGAGPSLEAGVQALWRHYATEPSELKKTVLHDLHVQLGGKMVDFAGWSMPIQYKDSIMDATVHCRTHASLFDVSHMCGFTLKGKDTIPFFESLVVGDIAGLENGTGCLSLYTNERGGVIDDTVVIKVSEDELYVVVNAGCRDKDLAHLNKHLSEWKAQGKQVAMTVHEDRSLLALQGPAAAEALQALTQADLSKQYFGGFNTFEAAGIPIWATRTGYTGEDGFEISVHNSKAEALTQKLMENPRVRLAGLRPWDSPRLEV</sequence>
<dbReference type="SUPFAM" id="SSF103025">
    <property type="entry name" value="Folate-binding domain"/>
    <property type="match status" value="1"/>
</dbReference>
<dbReference type="InterPro" id="IPR027266">
    <property type="entry name" value="TrmE/GcvT-like"/>
</dbReference>
<dbReference type="PANTHER" id="PTHR43757">
    <property type="entry name" value="AMINOMETHYLTRANSFERASE"/>
    <property type="match status" value="1"/>
</dbReference>
<feature type="domain" description="GCVT N-terminal" evidence="1">
    <location>
        <begin position="55"/>
        <end position="284"/>
    </location>
</feature>
<proteinExistence type="predicted"/>
<dbReference type="EMBL" id="MU069532">
    <property type="protein sequence ID" value="KAF5839808.1"/>
    <property type="molecule type" value="Genomic_DNA"/>
</dbReference>
<name>A0ABQ7GYX1_DUNSA</name>
<dbReference type="PANTHER" id="PTHR43757:SF2">
    <property type="entry name" value="AMINOMETHYLTRANSFERASE, MITOCHONDRIAL"/>
    <property type="match status" value="1"/>
</dbReference>
<dbReference type="Gene3D" id="3.30.1360.120">
    <property type="entry name" value="Probable tRNA modification gtpase trme, domain 1"/>
    <property type="match status" value="1"/>
</dbReference>
<dbReference type="InterPro" id="IPR028896">
    <property type="entry name" value="GcvT/YgfZ/DmdA"/>
</dbReference>
<dbReference type="InterPro" id="IPR006222">
    <property type="entry name" value="GCVT_N"/>
</dbReference>
<evidence type="ECO:0000259" key="1">
    <source>
        <dbReference type="Pfam" id="PF01571"/>
    </source>
</evidence>
<dbReference type="PIRSF" id="PIRSF006487">
    <property type="entry name" value="GcvT"/>
    <property type="match status" value="1"/>
</dbReference>
<comment type="caution">
    <text evidence="2">The sequence shown here is derived from an EMBL/GenBank/DDBJ whole genome shotgun (WGS) entry which is preliminary data.</text>
</comment>
<accession>A0ABQ7GYX1</accession>